<comment type="caution">
    <text evidence="3">The sequence shown here is derived from an EMBL/GenBank/DDBJ whole genome shotgun (WGS) entry which is preliminary data.</text>
</comment>
<dbReference type="AlphaFoldDB" id="A0A0P7AYR0"/>
<evidence type="ECO:0000313" key="3">
    <source>
        <dbReference type="EMBL" id="KPM34001.1"/>
    </source>
</evidence>
<feature type="region of interest" description="Disordered" evidence="1">
    <location>
        <begin position="132"/>
        <end position="160"/>
    </location>
</feature>
<feature type="compositionally biased region" description="Polar residues" evidence="1">
    <location>
        <begin position="312"/>
        <end position="349"/>
    </location>
</feature>
<dbReference type="Proteomes" id="UP000050424">
    <property type="component" value="Unassembled WGS sequence"/>
</dbReference>
<dbReference type="OrthoDB" id="5244165at2759"/>
<organism evidence="3 4">
    <name type="scientific">Neonectria ditissima</name>
    <dbReference type="NCBI Taxonomy" id="78410"/>
    <lineage>
        <taxon>Eukaryota</taxon>
        <taxon>Fungi</taxon>
        <taxon>Dikarya</taxon>
        <taxon>Ascomycota</taxon>
        <taxon>Pezizomycotina</taxon>
        <taxon>Sordariomycetes</taxon>
        <taxon>Hypocreomycetidae</taxon>
        <taxon>Hypocreales</taxon>
        <taxon>Nectriaceae</taxon>
        <taxon>Neonectria</taxon>
    </lineage>
</organism>
<dbReference type="EMBL" id="LKCW01000432">
    <property type="protein sequence ID" value="KPM34001.1"/>
    <property type="molecule type" value="Genomic_DNA"/>
</dbReference>
<accession>A0A0P7AYR0</accession>
<feature type="region of interest" description="Disordered" evidence="1">
    <location>
        <begin position="307"/>
        <end position="349"/>
    </location>
</feature>
<keyword evidence="4" id="KW-1185">Reference proteome</keyword>
<evidence type="ECO:0000313" key="4">
    <source>
        <dbReference type="Proteomes" id="UP000050424"/>
    </source>
</evidence>
<dbReference type="Pfam" id="PF20516">
    <property type="entry name" value="PDDEXK_12"/>
    <property type="match status" value="1"/>
</dbReference>
<evidence type="ECO:0000259" key="2">
    <source>
        <dbReference type="Pfam" id="PF20516"/>
    </source>
</evidence>
<feature type="compositionally biased region" description="Low complexity" evidence="1">
    <location>
        <begin position="141"/>
        <end position="155"/>
    </location>
</feature>
<gene>
    <name evidence="3" type="ORF">AK830_g12571</name>
</gene>
<evidence type="ECO:0000256" key="1">
    <source>
        <dbReference type="SAM" id="MobiDB-lite"/>
    </source>
</evidence>
<reference evidence="3 4" key="1">
    <citation type="submission" date="2015-09" db="EMBL/GenBank/DDBJ databases">
        <title>Draft genome of a European isolate of the apple canker pathogen Neonectria ditissima.</title>
        <authorList>
            <person name="Gomez-Cortecero A."/>
            <person name="Harrison R.J."/>
            <person name="Armitage A.D."/>
        </authorList>
    </citation>
    <scope>NUCLEOTIDE SEQUENCE [LARGE SCALE GENOMIC DNA]</scope>
    <source>
        <strain evidence="3 4">R09/05</strain>
    </source>
</reference>
<dbReference type="InterPro" id="IPR046797">
    <property type="entry name" value="PDDEXK_12"/>
</dbReference>
<sequence length="523" mass="57916">MHPDAIRAWIQTIATTNPSHDPLSDFRTEKPRRIITKCRPIRYSMSSPSKRQQLEDVPDDIVTDHETTPRRLQRPGTSVDTTDHVFGSLAPSFSHGERPPPPGHSGSSSSPSIAATSVFTGVLASRPHFATPAMDQRAHSARSSASSLQRPRSTSPSKQYRKMADLLTLDRPVRFKKEMDMGAVIPSDVQHLYDALVMAEHGEGILPPTLADIPGMNLRDIRPYMWQQADKTTNTQSARTSTQSSNRSIADKHDRILEIIKLSNESSDLHRSEAAWNTMVHYPLLHELTSSSSVKVEPITSAQIVPAFRPSFSGQPSDEASSQKTGSSFSNTGSISGYDSNPSPSRMNASKSVHKMVDFALILVPDKELEALIKTFTKSSPTATVNQTAYYPLKSRPAPVFIETKTSAGNIEAANVQLGVWIAAWHESMHSIMRLSGSIERIITLPIIQVVDGVWTLMFAVDAQTEIHILDRDFRIGNSSTIHGMYQLQAALSAIVIWMEYEFKTWITRVLYPFDCGKTTLDP</sequence>
<dbReference type="STRING" id="78410.A0A0P7AYR0"/>
<feature type="domain" description="PD-(D/E)XK nuclease-like" evidence="2">
    <location>
        <begin position="233"/>
        <end position="503"/>
    </location>
</feature>
<protein>
    <recommendedName>
        <fullName evidence="2">PD-(D/E)XK nuclease-like domain-containing protein</fullName>
    </recommendedName>
</protein>
<proteinExistence type="predicted"/>
<feature type="region of interest" description="Disordered" evidence="1">
    <location>
        <begin position="43"/>
        <end position="113"/>
    </location>
</feature>
<name>A0A0P7AYR0_9HYPO</name>